<feature type="signal peptide" evidence="7">
    <location>
        <begin position="1"/>
        <end position="32"/>
    </location>
</feature>
<feature type="domain" description="PDZ" evidence="8">
    <location>
        <begin position="374"/>
        <end position="469"/>
    </location>
</feature>
<dbReference type="PRINTS" id="PR00834">
    <property type="entry name" value="PROTEASES2C"/>
</dbReference>
<keyword evidence="3 7" id="KW-0732">Signal</keyword>
<dbReference type="SUPFAM" id="SSF50156">
    <property type="entry name" value="PDZ domain-like"/>
    <property type="match status" value="2"/>
</dbReference>
<dbReference type="Pfam" id="PF00595">
    <property type="entry name" value="PDZ"/>
    <property type="match status" value="2"/>
</dbReference>
<evidence type="ECO:0000259" key="8">
    <source>
        <dbReference type="PROSITE" id="PS50106"/>
    </source>
</evidence>
<dbReference type="InterPro" id="IPR001940">
    <property type="entry name" value="Peptidase_S1C"/>
</dbReference>
<organism evidence="9 10">
    <name type="scientific">Rhodanobacter caeni</name>
    <dbReference type="NCBI Taxonomy" id="657654"/>
    <lineage>
        <taxon>Bacteria</taxon>
        <taxon>Pseudomonadati</taxon>
        <taxon>Pseudomonadota</taxon>
        <taxon>Gammaproteobacteria</taxon>
        <taxon>Lysobacterales</taxon>
        <taxon>Rhodanobacteraceae</taxon>
        <taxon>Rhodanobacter</taxon>
    </lineage>
</organism>
<dbReference type="NCBIfam" id="TIGR02037">
    <property type="entry name" value="degP_htrA_DO"/>
    <property type="match status" value="1"/>
</dbReference>
<evidence type="ECO:0000256" key="4">
    <source>
        <dbReference type="ARBA" id="ARBA00022737"/>
    </source>
</evidence>
<comment type="similarity">
    <text evidence="1">Belongs to the peptidase S1C family.</text>
</comment>
<reference evidence="10" key="1">
    <citation type="journal article" date="2019" name="Int. J. Syst. Evol. Microbiol.">
        <title>The Global Catalogue of Microorganisms (GCM) 10K type strain sequencing project: providing services to taxonomists for standard genome sequencing and annotation.</title>
        <authorList>
            <consortium name="The Broad Institute Genomics Platform"/>
            <consortium name="The Broad Institute Genome Sequencing Center for Infectious Disease"/>
            <person name="Wu L."/>
            <person name="Ma J."/>
        </authorList>
    </citation>
    <scope>NUCLEOTIDE SEQUENCE [LARGE SCALE GENOMIC DNA]</scope>
    <source>
        <strain evidence="10">JCM 16242</strain>
    </source>
</reference>
<keyword evidence="2" id="KW-0645">Protease</keyword>
<dbReference type="SUPFAM" id="SSF50494">
    <property type="entry name" value="Trypsin-like serine proteases"/>
    <property type="match status" value="1"/>
</dbReference>
<dbReference type="Gene3D" id="2.40.10.120">
    <property type="match status" value="1"/>
</dbReference>
<dbReference type="InterPro" id="IPR009003">
    <property type="entry name" value="Peptidase_S1_PA"/>
</dbReference>
<dbReference type="Pfam" id="PF13365">
    <property type="entry name" value="Trypsin_2"/>
    <property type="match status" value="1"/>
</dbReference>
<comment type="caution">
    <text evidence="9">The sequence shown here is derived from an EMBL/GenBank/DDBJ whole genome shotgun (WGS) entry which is preliminary data.</text>
</comment>
<evidence type="ECO:0000256" key="6">
    <source>
        <dbReference type="ARBA" id="ARBA00022825"/>
    </source>
</evidence>
<name>A0ABP3E7E7_9GAMM</name>
<dbReference type="InterPro" id="IPR036034">
    <property type="entry name" value="PDZ_sf"/>
</dbReference>
<dbReference type="InterPro" id="IPR011782">
    <property type="entry name" value="Pept_S1C_Do"/>
</dbReference>
<keyword evidence="4" id="KW-0677">Repeat</keyword>
<dbReference type="PANTHER" id="PTHR22939">
    <property type="entry name" value="SERINE PROTEASE FAMILY S1C HTRA-RELATED"/>
    <property type="match status" value="1"/>
</dbReference>
<keyword evidence="10" id="KW-1185">Reference proteome</keyword>
<protein>
    <submittedName>
        <fullName evidence="9">Do family serine endopeptidase</fullName>
    </submittedName>
</protein>
<evidence type="ECO:0000256" key="7">
    <source>
        <dbReference type="SAM" id="SignalP"/>
    </source>
</evidence>
<dbReference type="SMART" id="SM00228">
    <property type="entry name" value="PDZ"/>
    <property type="match status" value="2"/>
</dbReference>
<keyword evidence="5" id="KW-0378">Hydrolase</keyword>
<evidence type="ECO:0000256" key="2">
    <source>
        <dbReference type="ARBA" id="ARBA00022670"/>
    </source>
</evidence>
<dbReference type="InterPro" id="IPR001478">
    <property type="entry name" value="PDZ"/>
</dbReference>
<feature type="chain" id="PRO_5045517238" evidence="7">
    <location>
        <begin position="33"/>
        <end position="469"/>
    </location>
</feature>
<accession>A0ABP3E7E7</accession>
<evidence type="ECO:0000256" key="3">
    <source>
        <dbReference type="ARBA" id="ARBA00022729"/>
    </source>
</evidence>
<dbReference type="RefSeq" id="WP_343882133.1">
    <property type="nucleotide sequence ID" value="NZ_BAAAFO010000002.1"/>
</dbReference>
<proteinExistence type="inferred from homology"/>
<evidence type="ECO:0000256" key="1">
    <source>
        <dbReference type="ARBA" id="ARBA00010541"/>
    </source>
</evidence>
<sequence length="469" mass="48528">MPHPPFHATDRAARRLAALLLALACAVLPVTAGATLPAAVDGQPMPSLAPMLQRVTPAVVNISTRTRVQVRDAYFDDPMVRQFFGLPASPRERVEQSLGSGVIVDAAKGYVLTNNHVVGGADDISVTLQDGRTVKGKLIGTDPDTDVAVVQIPAVKLQALPLADSSRLRVGDYVVAVGDPFGLGQTVTAGIVSALGRSGLGQDAPGMGGYQNFIQTDASINPGNSGGALVNLRGELVGINTMIFSPSGGNVGIGFAIPSNLTSSVMSQLLAHGKVERGSLGVQTQTITPRIAQSLGLKNSNGVVVTGVTAGGAADRAGLQPGDVLTSLNGETLRSVQQLRNAEGLLPLGSSVRLGVLRDGQVREMNATLSPEKLATLDGGQLDPRLAGVRFSELSQRQRDQGIHGVAISAVKPGSRAARAGLESGDMLIGIGNQRIVSLRMLQGLAGVHLRQLVLVVADDEGSHYVLIP</sequence>
<feature type="domain" description="PDZ" evidence="8">
    <location>
        <begin position="269"/>
        <end position="360"/>
    </location>
</feature>
<dbReference type="EMBL" id="BAAAFO010000002">
    <property type="protein sequence ID" value="GAA0252282.1"/>
    <property type="molecule type" value="Genomic_DNA"/>
</dbReference>
<dbReference type="Gene3D" id="2.30.42.10">
    <property type="match status" value="2"/>
</dbReference>
<evidence type="ECO:0000256" key="5">
    <source>
        <dbReference type="ARBA" id="ARBA00022801"/>
    </source>
</evidence>
<keyword evidence="6" id="KW-0720">Serine protease</keyword>
<dbReference type="PANTHER" id="PTHR22939:SF129">
    <property type="entry name" value="SERINE PROTEASE HTRA2, MITOCHONDRIAL"/>
    <property type="match status" value="1"/>
</dbReference>
<evidence type="ECO:0000313" key="9">
    <source>
        <dbReference type="EMBL" id="GAA0252282.1"/>
    </source>
</evidence>
<dbReference type="PROSITE" id="PS50106">
    <property type="entry name" value="PDZ"/>
    <property type="match status" value="2"/>
</dbReference>
<dbReference type="Proteomes" id="UP001500657">
    <property type="component" value="Unassembled WGS sequence"/>
</dbReference>
<evidence type="ECO:0000313" key="10">
    <source>
        <dbReference type="Proteomes" id="UP001500657"/>
    </source>
</evidence>
<gene>
    <name evidence="9" type="ORF">GCM10009126_17050</name>
</gene>